<sequence>MEAIVDHDAAKFKQNMLSENDIKANMDWFDDMDEEIEQGVMTYSLLKDKASGAWLIALID</sequence>
<accession>A0A839TXE0</accession>
<proteinExistence type="predicted"/>
<name>A0A839TXE0_9BACL</name>
<dbReference type="AlphaFoldDB" id="A0A839TXE0"/>
<gene>
    <name evidence="1" type="ORF">FHS19_005871</name>
</gene>
<comment type="caution">
    <text evidence="1">The sequence shown here is derived from an EMBL/GenBank/DDBJ whole genome shotgun (WGS) entry which is preliminary data.</text>
</comment>
<dbReference type="RefSeq" id="WP_183585700.1">
    <property type="nucleotide sequence ID" value="NZ_JACHXJ010000006.1"/>
</dbReference>
<protein>
    <submittedName>
        <fullName evidence="1">Uncharacterized protein</fullName>
    </submittedName>
</protein>
<dbReference type="EMBL" id="JACHXJ010000006">
    <property type="protein sequence ID" value="MBB3131151.1"/>
    <property type="molecule type" value="Genomic_DNA"/>
</dbReference>
<evidence type="ECO:0000313" key="2">
    <source>
        <dbReference type="Proteomes" id="UP000517523"/>
    </source>
</evidence>
<dbReference type="Proteomes" id="UP000517523">
    <property type="component" value="Unassembled WGS sequence"/>
</dbReference>
<evidence type="ECO:0000313" key="1">
    <source>
        <dbReference type="EMBL" id="MBB3131151.1"/>
    </source>
</evidence>
<organism evidence="1 2">
    <name type="scientific">Paenibacillus rhizosphaerae</name>
    <dbReference type="NCBI Taxonomy" id="297318"/>
    <lineage>
        <taxon>Bacteria</taxon>
        <taxon>Bacillati</taxon>
        <taxon>Bacillota</taxon>
        <taxon>Bacilli</taxon>
        <taxon>Bacillales</taxon>
        <taxon>Paenibacillaceae</taxon>
        <taxon>Paenibacillus</taxon>
    </lineage>
</organism>
<reference evidence="1 2" key="1">
    <citation type="submission" date="2020-08" db="EMBL/GenBank/DDBJ databases">
        <title>Genomic Encyclopedia of Type Strains, Phase III (KMG-III): the genomes of soil and plant-associated and newly described type strains.</title>
        <authorList>
            <person name="Whitman W."/>
        </authorList>
    </citation>
    <scope>NUCLEOTIDE SEQUENCE [LARGE SCALE GENOMIC DNA]</scope>
    <source>
        <strain evidence="1 2">CECT 5831</strain>
    </source>
</reference>